<dbReference type="Pfam" id="PF01593">
    <property type="entry name" value="Amino_oxidase"/>
    <property type="match status" value="1"/>
</dbReference>
<dbReference type="GO" id="GO:0050361">
    <property type="term" value="F:tryptophan 2-monooxygenase activity"/>
    <property type="evidence" value="ECO:0007669"/>
    <property type="project" value="UniProtKB-EC"/>
</dbReference>
<name>A0A085WX08_9BACT</name>
<dbReference type="Gene3D" id="3.50.50.60">
    <property type="entry name" value="FAD/NAD(P)-binding domain"/>
    <property type="match status" value="1"/>
</dbReference>
<evidence type="ECO:0000313" key="9">
    <source>
        <dbReference type="EMBL" id="KFE72221.1"/>
    </source>
</evidence>
<dbReference type="SUPFAM" id="SSF51905">
    <property type="entry name" value="FAD/NAD(P)-binding domain"/>
    <property type="match status" value="1"/>
</dbReference>
<dbReference type="Proteomes" id="UP000028725">
    <property type="component" value="Unassembled WGS sequence"/>
</dbReference>
<evidence type="ECO:0000256" key="7">
    <source>
        <dbReference type="SAM" id="MobiDB-lite"/>
    </source>
</evidence>
<evidence type="ECO:0000256" key="1">
    <source>
        <dbReference type="ARBA" id="ARBA00004814"/>
    </source>
</evidence>
<accession>A0A085WX08</accession>
<proteinExistence type="inferred from homology"/>
<comment type="similarity">
    <text evidence="2">Belongs to the tryptophan 2-monooxygenase family.</text>
</comment>
<reference evidence="9" key="1">
    <citation type="submission" date="2014-04" db="EMBL/GenBank/DDBJ databases">
        <title>Genome assembly of Hyalangium minutum DSM 14724.</title>
        <authorList>
            <person name="Sharma G."/>
            <person name="Subramanian S."/>
        </authorList>
    </citation>
    <scope>NUCLEOTIDE SEQUENCE [LARGE SCALE GENOMIC DNA]</scope>
    <source>
        <strain evidence="9">DSM 14724</strain>
    </source>
</reference>
<evidence type="ECO:0000256" key="4">
    <source>
        <dbReference type="ARBA" id="ARBA00017871"/>
    </source>
</evidence>
<evidence type="ECO:0000313" key="10">
    <source>
        <dbReference type="Proteomes" id="UP000028725"/>
    </source>
</evidence>
<evidence type="ECO:0000256" key="5">
    <source>
        <dbReference type="ARBA" id="ARBA00023070"/>
    </source>
</evidence>
<dbReference type="InterPro" id="IPR002937">
    <property type="entry name" value="Amino_oxidase"/>
</dbReference>
<organism evidence="9 10">
    <name type="scientific">Hyalangium minutum</name>
    <dbReference type="NCBI Taxonomy" id="394096"/>
    <lineage>
        <taxon>Bacteria</taxon>
        <taxon>Pseudomonadati</taxon>
        <taxon>Myxococcota</taxon>
        <taxon>Myxococcia</taxon>
        <taxon>Myxococcales</taxon>
        <taxon>Cystobacterineae</taxon>
        <taxon>Archangiaceae</taxon>
        <taxon>Hyalangium</taxon>
    </lineage>
</organism>
<comment type="pathway">
    <text evidence="1">Plant hormone metabolism; auxin biosynthesis.</text>
</comment>
<evidence type="ECO:0000256" key="6">
    <source>
        <dbReference type="ARBA" id="ARBA00047321"/>
    </source>
</evidence>
<gene>
    <name evidence="9" type="ORF">DB31_0483</name>
</gene>
<dbReference type="EC" id="1.13.12.3" evidence="3"/>
<dbReference type="RefSeq" id="WP_044181274.1">
    <property type="nucleotide sequence ID" value="NZ_JMCB01000001.1"/>
</dbReference>
<sequence length="576" mass="61826">MSLNNELPENPMQAATGTRLGIWAALLLVVPAGCVSATASTAPTSRALLSRPPAVADCEKTTGYDAIIVGAGFSGLTASKELRRGGRDNVLILEATDRIGGRASTLKKGPPIDLGGAWIHGVTINPLTPLADALGFERVTSVLDGPIYLDNGKEVTVLSGAQAQQYSQEEEAFYQRLLVSSLIQLGLKECRDTAAMRQAPRDPDREEICQHMEKVANDQVSHYLPQDSDFRHLFEGNIGPLESAVETSQNSTVDAVAFEAGDDDLIKQGMGNLIEAFGKEEPVCLNSPVTKITYTDDGVVVDVKNGKRYQARKALVTVSIGVLQAKKIQFEPPLPPSKLAAIEGLPMGNMQKVIIDFKDQPDFMGDTLPNSWVLYQAPDNSVMAFVIRPLGKNIAIGFYGGERAKQYEQQCASISGDKPLPPERQPCDEAAVQHAKAALVRMYHSNASTAAGASAPLDIGQAVDKADIYLTRWSLEPWVLGAYSAAMPGAWPLREKLGESICSYQPSSQQEPAEEGCTKRLYFGGEATGRPMYNGSFAGAHEAGLRTAREMLHALEEEDRATAPANVGSAEAGRGK</sequence>
<feature type="domain" description="Amine oxidase" evidence="8">
    <location>
        <begin position="73"/>
        <end position="552"/>
    </location>
</feature>
<feature type="region of interest" description="Disordered" evidence="7">
    <location>
        <begin position="557"/>
        <end position="576"/>
    </location>
</feature>
<comment type="catalytic activity">
    <reaction evidence="6">
        <text>L-tryptophan + O2 = indole-3-acetamide + CO2 + H2O</text>
        <dbReference type="Rhea" id="RHEA:16165"/>
        <dbReference type="ChEBI" id="CHEBI:15377"/>
        <dbReference type="ChEBI" id="CHEBI:15379"/>
        <dbReference type="ChEBI" id="CHEBI:16031"/>
        <dbReference type="ChEBI" id="CHEBI:16526"/>
        <dbReference type="ChEBI" id="CHEBI:57912"/>
        <dbReference type="EC" id="1.13.12.3"/>
    </reaction>
</comment>
<dbReference type="InterPro" id="IPR050281">
    <property type="entry name" value="Flavin_monoamine_oxidase"/>
</dbReference>
<evidence type="ECO:0000256" key="2">
    <source>
        <dbReference type="ARBA" id="ARBA00005833"/>
    </source>
</evidence>
<dbReference type="Gene3D" id="3.90.660.10">
    <property type="match status" value="1"/>
</dbReference>
<keyword evidence="5" id="KW-0073">Auxin biosynthesis</keyword>
<dbReference type="InterPro" id="IPR036188">
    <property type="entry name" value="FAD/NAD-bd_sf"/>
</dbReference>
<dbReference type="STRING" id="394096.DB31_0483"/>
<dbReference type="SUPFAM" id="SSF54373">
    <property type="entry name" value="FAD-linked reductases, C-terminal domain"/>
    <property type="match status" value="1"/>
</dbReference>
<evidence type="ECO:0000259" key="8">
    <source>
        <dbReference type="Pfam" id="PF01593"/>
    </source>
</evidence>
<evidence type="ECO:0000256" key="3">
    <source>
        <dbReference type="ARBA" id="ARBA00012535"/>
    </source>
</evidence>
<dbReference type="PANTHER" id="PTHR10742">
    <property type="entry name" value="FLAVIN MONOAMINE OXIDASE"/>
    <property type="match status" value="1"/>
</dbReference>
<keyword evidence="10" id="KW-1185">Reference proteome</keyword>
<comment type="caution">
    <text evidence="9">The sequence shown here is derived from an EMBL/GenBank/DDBJ whole genome shotgun (WGS) entry which is preliminary data.</text>
</comment>
<dbReference type="OrthoDB" id="9790035at2"/>
<dbReference type="GO" id="GO:0009851">
    <property type="term" value="P:auxin biosynthetic process"/>
    <property type="evidence" value="ECO:0007669"/>
    <property type="project" value="UniProtKB-KW"/>
</dbReference>
<protein>
    <recommendedName>
        <fullName evidence="4">Tryptophan 2-monooxygenase</fullName>
        <ecNumber evidence="3">1.13.12.3</ecNumber>
    </recommendedName>
</protein>
<dbReference type="AlphaFoldDB" id="A0A085WX08"/>
<dbReference type="EMBL" id="JMCB01000001">
    <property type="protein sequence ID" value="KFE72221.1"/>
    <property type="molecule type" value="Genomic_DNA"/>
</dbReference>
<dbReference type="PATRIC" id="fig|394096.3.peg.478"/>
<dbReference type="PANTHER" id="PTHR10742:SF410">
    <property type="entry name" value="LYSINE-SPECIFIC HISTONE DEMETHYLASE 2"/>
    <property type="match status" value="1"/>
</dbReference>